<dbReference type="PRINTS" id="PR00050">
    <property type="entry name" value="COLDSHOCK"/>
</dbReference>
<dbReference type="EMBL" id="CP034726">
    <property type="protein sequence ID" value="QBP17905.1"/>
    <property type="molecule type" value="Genomic_DNA"/>
</dbReference>
<dbReference type="InterPro" id="IPR002059">
    <property type="entry name" value="CSP_DNA-bd"/>
</dbReference>
<dbReference type="GO" id="GO:0005737">
    <property type="term" value="C:cytoplasm"/>
    <property type="evidence" value="ECO:0007669"/>
    <property type="project" value="UniProtKB-SubCell"/>
</dbReference>
<dbReference type="RefSeq" id="WP_133441450.1">
    <property type="nucleotide sequence ID" value="NZ_CP034726.1"/>
</dbReference>
<dbReference type="AlphaFoldDB" id="A0A4P6ZJJ2"/>
<comment type="subcellular location">
    <subcellularLocation>
        <location evidence="1">Cytoplasm</location>
    </subcellularLocation>
</comment>
<dbReference type="SUPFAM" id="SSF50249">
    <property type="entry name" value="Nucleic acid-binding proteins"/>
    <property type="match status" value="1"/>
</dbReference>
<evidence type="ECO:0000313" key="4">
    <source>
        <dbReference type="EMBL" id="QBP17905.1"/>
    </source>
</evidence>
<dbReference type="InterPro" id="IPR011129">
    <property type="entry name" value="CSD"/>
</dbReference>
<reference evidence="5" key="1">
    <citation type="submission" date="2018-12" db="EMBL/GenBank/DDBJ databases">
        <title>A new species of lactobacillus.</title>
        <authorList>
            <person name="Jian Y."/>
            <person name="Xin L."/>
            <person name="Hong Z.J."/>
            <person name="Ming L.Z."/>
            <person name="Hong X.Z."/>
        </authorList>
    </citation>
    <scope>NUCLEOTIDE SEQUENCE [LARGE SCALE GENOMIC DNA]</scope>
    <source>
        <strain evidence="5">HSLZ-75</strain>
    </source>
</reference>
<protein>
    <submittedName>
        <fullName evidence="4">Cold shock domain-containing protein</fullName>
    </submittedName>
</protein>
<dbReference type="Pfam" id="PF00313">
    <property type="entry name" value="CSD"/>
    <property type="match status" value="1"/>
</dbReference>
<dbReference type="InterPro" id="IPR050181">
    <property type="entry name" value="Cold_shock_domain"/>
</dbReference>
<dbReference type="InterPro" id="IPR012156">
    <property type="entry name" value="Cold_shock_CspA"/>
</dbReference>
<evidence type="ECO:0000256" key="2">
    <source>
        <dbReference type="ARBA" id="ARBA00022490"/>
    </source>
</evidence>
<name>A0A4P6ZJJ2_9LACO</name>
<dbReference type="InterPro" id="IPR012340">
    <property type="entry name" value="NA-bd_OB-fold"/>
</dbReference>
<dbReference type="OrthoDB" id="9805039at2"/>
<evidence type="ECO:0000259" key="3">
    <source>
        <dbReference type="PROSITE" id="PS51857"/>
    </source>
</evidence>
<dbReference type="PANTHER" id="PTHR11544">
    <property type="entry name" value="COLD SHOCK DOMAIN CONTAINING PROTEINS"/>
    <property type="match status" value="1"/>
</dbReference>
<dbReference type="SMART" id="SM00357">
    <property type="entry name" value="CSP"/>
    <property type="match status" value="1"/>
</dbReference>
<feature type="domain" description="CSD" evidence="3">
    <location>
        <begin position="1"/>
        <end position="64"/>
    </location>
</feature>
<dbReference type="PROSITE" id="PS51857">
    <property type="entry name" value="CSD_2"/>
    <property type="match status" value="1"/>
</dbReference>
<dbReference type="Proteomes" id="UP000294321">
    <property type="component" value="Chromosome"/>
</dbReference>
<evidence type="ECO:0000313" key="5">
    <source>
        <dbReference type="Proteomes" id="UP000294321"/>
    </source>
</evidence>
<keyword evidence="5" id="KW-1185">Reference proteome</keyword>
<proteinExistence type="predicted"/>
<organism evidence="4 5">
    <name type="scientific">Acetilactobacillus jinshanensis</name>
    <dbReference type="NCBI Taxonomy" id="1720083"/>
    <lineage>
        <taxon>Bacteria</taxon>
        <taxon>Bacillati</taxon>
        <taxon>Bacillota</taxon>
        <taxon>Bacilli</taxon>
        <taxon>Lactobacillales</taxon>
        <taxon>Lactobacillaceae</taxon>
        <taxon>Acetilactobacillus</taxon>
    </lineage>
</organism>
<dbReference type="GO" id="GO:0003676">
    <property type="term" value="F:nucleic acid binding"/>
    <property type="evidence" value="ECO:0007669"/>
    <property type="project" value="InterPro"/>
</dbReference>
<dbReference type="Gene3D" id="2.40.50.140">
    <property type="entry name" value="Nucleic acid-binding proteins"/>
    <property type="match status" value="1"/>
</dbReference>
<dbReference type="PIRSF" id="PIRSF002599">
    <property type="entry name" value="Cold_shock_A"/>
    <property type="match status" value="1"/>
</dbReference>
<dbReference type="KEGG" id="lji:ELX58_01795"/>
<keyword evidence="2" id="KW-0963">Cytoplasm</keyword>
<accession>A0A4P6ZJJ2</accession>
<gene>
    <name evidence="4" type="ORF">ELX58_01795</name>
</gene>
<evidence type="ECO:0000256" key="1">
    <source>
        <dbReference type="ARBA" id="ARBA00004496"/>
    </source>
</evidence>
<sequence length="71" mass="7935">MIGKVTRYNKSRGFGFIKPKSCKEVFVNYKAIENETSRSLKVGETVRFAVAPGLRGPQAVKVNPVKNNELH</sequence>